<reference evidence="2" key="1">
    <citation type="journal article" date="2020" name="Nature">
        <title>Giant virus diversity and host interactions through global metagenomics.</title>
        <authorList>
            <person name="Schulz F."/>
            <person name="Roux S."/>
            <person name="Paez-Espino D."/>
            <person name="Jungbluth S."/>
            <person name="Walsh D.A."/>
            <person name="Denef V.J."/>
            <person name="McMahon K.D."/>
            <person name="Konstantinidis K.T."/>
            <person name="Eloe-Fadrosh E.A."/>
            <person name="Kyrpides N.C."/>
            <person name="Woyke T."/>
        </authorList>
    </citation>
    <scope>NUCLEOTIDE SEQUENCE</scope>
    <source>
        <strain evidence="2">GVMAG-M-3300009182-46</strain>
    </source>
</reference>
<proteinExistence type="predicted"/>
<dbReference type="EMBL" id="MN739028">
    <property type="protein sequence ID" value="QHT35940.1"/>
    <property type="molecule type" value="Genomic_DNA"/>
</dbReference>
<evidence type="ECO:0000256" key="1">
    <source>
        <dbReference type="SAM" id="MobiDB-lite"/>
    </source>
</evidence>
<organism evidence="2">
    <name type="scientific">viral metagenome</name>
    <dbReference type="NCBI Taxonomy" id="1070528"/>
    <lineage>
        <taxon>unclassified sequences</taxon>
        <taxon>metagenomes</taxon>
        <taxon>organismal metagenomes</taxon>
    </lineage>
</organism>
<feature type="compositionally biased region" description="Basic residues" evidence="1">
    <location>
        <begin position="35"/>
        <end position="70"/>
    </location>
</feature>
<dbReference type="AlphaFoldDB" id="A0A6C0F7S0"/>
<protein>
    <submittedName>
        <fullName evidence="2">Uncharacterized protein</fullName>
    </submittedName>
</protein>
<accession>A0A6C0F7S0</accession>
<sequence length="70" mass="8324">MNTPASLSTLQLYSNENLVDTGKVNPYALIQQLGGKRRSFRKTKRRKGKKTRNLRQRKSRKHRKSRHFKK</sequence>
<feature type="region of interest" description="Disordered" evidence="1">
    <location>
        <begin position="33"/>
        <end position="70"/>
    </location>
</feature>
<name>A0A6C0F7S0_9ZZZZ</name>
<evidence type="ECO:0000313" key="2">
    <source>
        <dbReference type="EMBL" id="QHT35940.1"/>
    </source>
</evidence>